<comment type="caution">
    <text evidence="1">The sequence shown here is derived from an EMBL/GenBank/DDBJ whole genome shotgun (WGS) entry which is preliminary data.</text>
</comment>
<gene>
    <name evidence="1" type="ORF">CPAL_04020</name>
</gene>
<dbReference type="Proteomes" id="UP000239614">
    <property type="component" value="Unassembled WGS sequence"/>
</dbReference>
<dbReference type="EMBL" id="PVXN01000009">
    <property type="protein sequence ID" value="PRR75911.1"/>
    <property type="molecule type" value="Genomic_DNA"/>
</dbReference>
<evidence type="ECO:0000313" key="1">
    <source>
        <dbReference type="EMBL" id="PRR75911.1"/>
    </source>
</evidence>
<organism evidence="1 2">
    <name type="scientific">Clostridium thermopalmarium DSM 5974</name>
    <dbReference type="NCBI Taxonomy" id="1121340"/>
    <lineage>
        <taxon>Bacteria</taxon>
        <taxon>Bacillati</taxon>
        <taxon>Bacillota</taxon>
        <taxon>Clostridia</taxon>
        <taxon>Eubacteriales</taxon>
        <taxon>Clostridiaceae</taxon>
        <taxon>Clostridium</taxon>
    </lineage>
</organism>
<sequence>MRYCDKITIQDDLVLKTTLYIFDCNKINIHIMKWSDRND</sequence>
<accession>A0A2T0AYD1</accession>
<keyword evidence="2" id="KW-1185">Reference proteome</keyword>
<proteinExistence type="predicted"/>
<reference evidence="1 2" key="1">
    <citation type="submission" date="2018-03" db="EMBL/GenBank/DDBJ databases">
        <title>Genome sequence of Clostridium thermopalmarium DSM 5974.</title>
        <authorList>
            <person name="Poehlein A."/>
            <person name="Daniel R."/>
        </authorList>
    </citation>
    <scope>NUCLEOTIDE SEQUENCE [LARGE SCALE GENOMIC DNA]</scope>
    <source>
        <strain evidence="1 2">DSM 5974</strain>
    </source>
</reference>
<evidence type="ECO:0000313" key="2">
    <source>
        <dbReference type="Proteomes" id="UP000239614"/>
    </source>
</evidence>
<dbReference type="AlphaFoldDB" id="A0A2T0AYD1"/>
<protein>
    <submittedName>
        <fullName evidence="1">Uncharacterized protein</fullName>
    </submittedName>
</protein>
<name>A0A2T0AYD1_9CLOT</name>